<keyword evidence="3" id="KW-1185">Reference proteome</keyword>
<reference evidence="4" key="1">
    <citation type="submission" date="2016-06" db="UniProtKB">
        <authorList>
            <consortium name="WormBaseParasite"/>
        </authorList>
    </citation>
    <scope>IDENTIFICATION</scope>
</reference>
<evidence type="ECO:0000313" key="4">
    <source>
        <dbReference type="WBParaSite" id="GPUH_0001762301-mRNA-1"/>
    </source>
</evidence>
<dbReference type="EMBL" id="UYRT01085403">
    <property type="protein sequence ID" value="VDN30099.1"/>
    <property type="molecule type" value="Genomic_DNA"/>
</dbReference>
<proteinExistence type="predicted"/>
<feature type="compositionally biased region" description="Basic and acidic residues" evidence="1">
    <location>
        <begin position="130"/>
        <end position="147"/>
    </location>
</feature>
<protein>
    <submittedName>
        <fullName evidence="2 4">Uncharacterized protein</fullName>
    </submittedName>
</protein>
<dbReference type="Proteomes" id="UP000271098">
    <property type="component" value="Unassembled WGS sequence"/>
</dbReference>
<accession>A0A183E9G0</accession>
<evidence type="ECO:0000313" key="2">
    <source>
        <dbReference type="EMBL" id="VDN30099.1"/>
    </source>
</evidence>
<sequence length="157" mass="17966">MIEEKTPPVFGEVVRGALHGIANREININSKLRKKTRYNEVVWTPTDLLQRYRIAAKDRANHEGHTHRKHHHHHHHHREGESSRDNGKSASSTGPSVTPREELRINTASTTAADCISRNTVDLRMGSSGHPRDPRQNRAAEHHHSFRNEPANWEENP</sequence>
<feature type="compositionally biased region" description="Polar residues" evidence="1">
    <location>
        <begin position="106"/>
        <end position="120"/>
    </location>
</feature>
<reference evidence="2 3" key="2">
    <citation type="submission" date="2018-11" db="EMBL/GenBank/DDBJ databases">
        <authorList>
            <consortium name="Pathogen Informatics"/>
        </authorList>
    </citation>
    <scope>NUCLEOTIDE SEQUENCE [LARGE SCALE GENOMIC DNA]</scope>
</reference>
<dbReference type="AlphaFoldDB" id="A0A183E9G0"/>
<evidence type="ECO:0000256" key="1">
    <source>
        <dbReference type="SAM" id="MobiDB-lite"/>
    </source>
</evidence>
<feature type="compositionally biased region" description="Basic residues" evidence="1">
    <location>
        <begin position="65"/>
        <end position="77"/>
    </location>
</feature>
<feature type="region of interest" description="Disordered" evidence="1">
    <location>
        <begin position="59"/>
        <end position="157"/>
    </location>
</feature>
<gene>
    <name evidence="2" type="ORF">GPUH_LOCUS17601</name>
</gene>
<evidence type="ECO:0000313" key="3">
    <source>
        <dbReference type="Proteomes" id="UP000271098"/>
    </source>
</evidence>
<dbReference type="WBParaSite" id="GPUH_0001762301-mRNA-1">
    <property type="protein sequence ID" value="GPUH_0001762301-mRNA-1"/>
    <property type="gene ID" value="GPUH_0001762301"/>
</dbReference>
<feature type="compositionally biased region" description="Basic and acidic residues" evidence="1">
    <location>
        <begin position="78"/>
        <end position="87"/>
    </location>
</feature>
<name>A0A183E9G0_9BILA</name>
<organism evidence="4">
    <name type="scientific">Gongylonema pulchrum</name>
    <dbReference type="NCBI Taxonomy" id="637853"/>
    <lineage>
        <taxon>Eukaryota</taxon>
        <taxon>Metazoa</taxon>
        <taxon>Ecdysozoa</taxon>
        <taxon>Nematoda</taxon>
        <taxon>Chromadorea</taxon>
        <taxon>Rhabditida</taxon>
        <taxon>Spirurina</taxon>
        <taxon>Spiruromorpha</taxon>
        <taxon>Spiruroidea</taxon>
        <taxon>Gongylonematidae</taxon>
        <taxon>Gongylonema</taxon>
    </lineage>
</organism>